<dbReference type="Proteomes" id="UP000176772">
    <property type="component" value="Unassembled WGS sequence"/>
</dbReference>
<feature type="region of interest" description="Disordered" evidence="1">
    <location>
        <begin position="203"/>
        <end position="243"/>
    </location>
</feature>
<sequence>MPTSSKIVLIRQLVEAARNNLDTATQLLKDAGAPETETKSAVKPVGGSVQRTEGGAVIIEGVFDGQNMVGPDGKLYSVPANYASKSKLVEGDLLKLTISPDGSFIYKQIGPVERERIVGVLARDEQTDEFRVLAKGQFFRILLASVTYFKAGVGDEVVVLVPKGTPSSWAAVENVIRKEGAEASEAGVIEGVNNEVVATTAEAFEAPAPRPRGRPRKNPVISEVSPAAEVNASASPPANTLEI</sequence>
<gene>
    <name evidence="2" type="ORF">A2588_03205</name>
</gene>
<evidence type="ECO:0008006" key="4">
    <source>
        <dbReference type="Google" id="ProtNLM"/>
    </source>
</evidence>
<comment type="caution">
    <text evidence="2">The sequence shown here is derived from an EMBL/GenBank/DDBJ whole genome shotgun (WGS) entry which is preliminary data.</text>
</comment>
<dbReference type="EMBL" id="MHTF01000025">
    <property type="protein sequence ID" value="OHA56873.1"/>
    <property type="molecule type" value="Genomic_DNA"/>
</dbReference>
<organism evidence="2 3">
    <name type="scientific">Candidatus Veblenbacteria bacterium RIFOXYD1_FULL_43_11</name>
    <dbReference type="NCBI Taxonomy" id="1802429"/>
    <lineage>
        <taxon>Bacteria</taxon>
        <taxon>Candidatus Vebleniibacteriota</taxon>
    </lineage>
</organism>
<accession>A0A1G2Q8L8</accession>
<name>A0A1G2Q8L8_9BACT</name>
<reference evidence="2 3" key="1">
    <citation type="journal article" date="2016" name="Nat. Commun.">
        <title>Thousands of microbial genomes shed light on interconnected biogeochemical processes in an aquifer system.</title>
        <authorList>
            <person name="Anantharaman K."/>
            <person name="Brown C.T."/>
            <person name="Hug L.A."/>
            <person name="Sharon I."/>
            <person name="Castelle C.J."/>
            <person name="Probst A.J."/>
            <person name="Thomas B.C."/>
            <person name="Singh A."/>
            <person name="Wilkins M.J."/>
            <person name="Karaoz U."/>
            <person name="Brodie E.L."/>
            <person name="Williams K.H."/>
            <person name="Hubbard S.S."/>
            <person name="Banfield J.F."/>
        </authorList>
    </citation>
    <scope>NUCLEOTIDE SEQUENCE [LARGE SCALE GENOMIC DNA]</scope>
</reference>
<protein>
    <recommendedName>
        <fullName evidence="4">50S ribosomal protein L7/L12</fullName>
    </recommendedName>
</protein>
<evidence type="ECO:0000313" key="3">
    <source>
        <dbReference type="Proteomes" id="UP000176772"/>
    </source>
</evidence>
<evidence type="ECO:0000313" key="2">
    <source>
        <dbReference type="EMBL" id="OHA56873.1"/>
    </source>
</evidence>
<dbReference type="AlphaFoldDB" id="A0A1G2Q8L8"/>
<evidence type="ECO:0000256" key="1">
    <source>
        <dbReference type="SAM" id="MobiDB-lite"/>
    </source>
</evidence>
<feature type="compositionally biased region" description="Polar residues" evidence="1">
    <location>
        <begin position="232"/>
        <end position="243"/>
    </location>
</feature>
<proteinExistence type="predicted"/>